<dbReference type="AlphaFoldDB" id="A0A4D6MH42"/>
<dbReference type="EMBL" id="CP039351">
    <property type="protein sequence ID" value="QCD99851.1"/>
    <property type="molecule type" value="Genomic_DNA"/>
</dbReference>
<evidence type="ECO:0000256" key="5">
    <source>
        <dbReference type="ARBA" id="ARBA00022679"/>
    </source>
</evidence>
<gene>
    <name evidence="14" type="ORF">DEO72_LG7g1137</name>
</gene>
<dbReference type="GO" id="GO:0016020">
    <property type="term" value="C:membrane"/>
    <property type="evidence" value="ECO:0007669"/>
    <property type="project" value="UniProtKB-SubCell"/>
</dbReference>
<evidence type="ECO:0000256" key="3">
    <source>
        <dbReference type="ARBA" id="ARBA00004906"/>
    </source>
</evidence>
<keyword evidence="11" id="KW-1133">Transmembrane helix</keyword>
<comment type="subcellular location">
    <subcellularLocation>
        <location evidence="2">Membrane</location>
        <topology evidence="2">Single-pass membrane protein</topology>
    </subcellularLocation>
</comment>
<dbReference type="PANTHER" id="PTHR46279:SF30">
    <property type="entry name" value="RING-TYPE E3 UBIQUITIN TRANSFERASE"/>
    <property type="match status" value="1"/>
</dbReference>
<dbReference type="InterPro" id="IPR046948">
    <property type="entry name" value="ATL20-22-like"/>
</dbReference>
<comment type="similarity">
    <text evidence="13">Belongs to the RING-type zinc finger family. ATL subfamily.</text>
</comment>
<evidence type="ECO:0000256" key="1">
    <source>
        <dbReference type="ARBA" id="ARBA00000900"/>
    </source>
</evidence>
<keyword evidence="15" id="KW-1185">Reference proteome</keyword>
<evidence type="ECO:0000256" key="7">
    <source>
        <dbReference type="ARBA" id="ARBA00022723"/>
    </source>
</evidence>
<protein>
    <recommendedName>
        <fullName evidence="4">RING-type E3 ubiquitin transferase</fullName>
        <ecNumber evidence="4">2.3.2.27</ecNumber>
    </recommendedName>
</protein>
<dbReference type="GO" id="GO:0061630">
    <property type="term" value="F:ubiquitin protein ligase activity"/>
    <property type="evidence" value="ECO:0007669"/>
    <property type="project" value="UniProtKB-EC"/>
</dbReference>
<keyword evidence="8" id="KW-0863">Zinc-finger</keyword>
<keyword evidence="6" id="KW-0812">Transmembrane</keyword>
<evidence type="ECO:0000313" key="14">
    <source>
        <dbReference type="EMBL" id="QCD99851.1"/>
    </source>
</evidence>
<keyword evidence="5" id="KW-0808">Transferase</keyword>
<evidence type="ECO:0000256" key="12">
    <source>
        <dbReference type="ARBA" id="ARBA00023136"/>
    </source>
</evidence>
<evidence type="ECO:0000256" key="6">
    <source>
        <dbReference type="ARBA" id="ARBA00022692"/>
    </source>
</evidence>
<dbReference type="Proteomes" id="UP000501690">
    <property type="component" value="Linkage Group LG7"/>
</dbReference>
<keyword evidence="7" id="KW-0479">Metal-binding</keyword>
<dbReference type="PANTHER" id="PTHR46279">
    <property type="entry name" value="RING/U-BOX SUPERFAMILY PROTEIN"/>
    <property type="match status" value="1"/>
</dbReference>
<accession>A0A4D6MH42</accession>
<reference evidence="14 15" key="1">
    <citation type="submission" date="2019-04" db="EMBL/GenBank/DDBJ databases">
        <title>An improved genome assembly and genetic linkage map for asparagus bean, Vigna unguiculata ssp. sesquipedialis.</title>
        <authorList>
            <person name="Xia Q."/>
            <person name="Zhang R."/>
            <person name="Dong Y."/>
        </authorList>
    </citation>
    <scope>NUCLEOTIDE SEQUENCE [LARGE SCALE GENOMIC DNA]</scope>
    <source>
        <tissue evidence="14">Leaf</tissue>
    </source>
</reference>
<evidence type="ECO:0000313" key="15">
    <source>
        <dbReference type="Proteomes" id="UP000501690"/>
    </source>
</evidence>
<keyword evidence="9" id="KW-0833">Ubl conjugation pathway</keyword>
<sequence length="221" mass="26019">MWIEGLNDWTCVAVNFEEFDKISLPTDPRLCLSCTEKNVTHLVLSTIKLQVTDIDYQNQEIRLTDPENYLTNKFMQVINFIRSYQLESRYDGPENNLIFFNCTSAGLPYLRNNYMRQDMVSCPIYMANSFESVLRLDLTSCTQMFNITAPIAAVHYNALYLKWPKPNCAEENQEHQERVDKFLEDYRAEKSARFTYADLKRITNGFKEKLGEDPQQYRRRG</sequence>
<evidence type="ECO:0000256" key="2">
    <source>
        <dbReference type="ARBA" id="ARBA00004167"/>
    </source>
</evidence>
<proteinExistence type="inferred from homology"/>
<dbReference type="EC" id="2.3.2.27" evidence="4"/>
<evidence type="ECO:0000256" key="11">
    <source>
        <dbReference type="ARBA" id="ARBA00022989"/>
    </source>
</evidence>
<keyword evidence="10" id="KW-0862">Zinc</keyword>
<evidence type="ECO:0000256" key="10">
    <source>
        <dbReference type="ARBA" id="ARBA00022833"/>
    </source>
</evidence>
<evidence type="ECO:0000256" key="4">
    <source>
        <dbReference type="ARBA" id="ARBA00012483"/>
    </source>
</evidence>
<organism evidence="14 15">
    <name type="scientific">Vigna unguiculata</name>
    <name type="common">Cowpea</name>
    <dbReference type="NCBI Taxonomy" id="3917"/>
    <lineage>
        <taxon>Eukaryota</taxon>
        <taxon>Viridiplantae</taxon>
        <taxon>Streptophyta</taxon>
        <taxon>Embryophyta</taxon>
        <taxon>Tracheophyta</taxon>
        <taxon>Spermatophyta</taxon>
        <taxon>Magnoliopsida</taxon>
        <taxon>eudicotyledons</taxon>
        <taxon>Gunneridae</taxon>
        <taxon>Pentapetalae</taxon>
        <taxon>rosids</taxon>
        <taxon>fabids</taxon>
        <taxon>Fabales</taxon>
        <taxon>Fabaceae</taxon>
        <taxon>Papilionoideae</taxon>
        <taxon>50 kb inversion clade</taxon>
        <taxon>NPAAA clade</taxon>
        <taxon>indigoferoid/millettioid clade</taxon>
        <taxon>Phaseoleae</taxon>
        <taxon>Vigna</taxon>
    </lineage>
</organism>
<comment type="pathway">
    <text evidence="3">Protein modification; protein ubiquitination.</text>
</comment>
<dbReference type="GO" id="GO:0008270">
    <property type="term" value="F:zinc ion binding"/>
    <property type="evidence" value="ECO:0007669"/>
    <property type="project" value="UniProtKB-KW"/>
</dbReference>
<evidence type="ECO:0000256" key="13">
    <source>
        <dbReference type="ARBA" id="ARBA00024209"/>
    </source>
</evidence>
<evidence type="ECO:0000256" key="8">
    <source>
        <dbReference type="ARBA" id="ARBA00022771"/>
    </source>
</evidence>
<keyword evidence="12" id="KW-0472">Membrane</keyword>
<name>A0A4D6MH42_VIGUN</name>
<comment type="catalytic activity">
    <reaction evidence="1">
        <text>S-ubiquitinyl-[E2 ubiquitin-conjugating enzyme]-L-cysteine + [acceptor protein]-L-lysine = [E2 ubiquitin-conjugating enzyme]-L-cysteine + N(6)-ubiquitinyl-[acceptor protein]-L-lysine.</text>
        <dbReference type="EC" id="2.3.2.27"/>
    </reaction>
</comment>
<evidence type="ECO:0000256" key="9">
    <source>
        <dbReference type="ARBA" id="ARBA00022786"/>
    </source>
</evidence>